<evidence type="ECO:0000259" key="1">
    <source>
        <dbReference type="PROSITE" id="PS50213"/>
    </source>
</evidence>
<dbReference type="InterPro" id="IPR000782">
    <property type="entry name" value="FAS1_domain"/>
</dbReference>
<evidence type="ECO:0000313" key="3">
    <source>
        <dbReference type="Proteomes" id="UP001597387"/>
    </source>
</evidence>
<dbReference type="SMART" id="SM00554">
    <property type="entry name" value="FAS1"/>
    <property type="match status" value="1"/>
</dbReference>
<dbReference type="Gene3D" id="2.30.180.10">
    <property type="entry name" value="FAS1 domain"/>
    <property type="match status" value="2"/>
</dbReference>
<dbReference type="Proteomes" id="UP001597387">
    <property type="component" value="Unassembled WGS sequence"/>
</dbReference>
<comment type="caution">
    <text evidence="2">The sequence shown here is derived from an EMBL/GenBank/DDBJ whole genome shotgun (WGS) entry which is preliminary data.</text>
</comment>
<gene>
    <name evidence="2" type="ORF">ACFSJU_06865</name>
</gene>
<dbReference type="InterPro" id="IPR036378">
    <property type="entry name" value="FAS1_dom_sf"/>
</dbReference>
<dbReference type="SUPFAM" id="SSF82153">
    <property type="entry name" value="FAS1 domain"/>
    <property type="match status" value="1"/>
</dbReference>
<name>A0ABW4ZJ71_9SPHI</name>
<accession>A0ABW4ZJ71</accession>
<sequence>MKRSIQGLLSFLSFVLLFSACQKKDWDEYYGRPADLAPPIYQQLQAKGNFNTLLAVIEKAGYKDILGTAGSWTLFAPTDAAFQKYFQEQGISGPEVLTKDQARKLALYGLVFNPYRKSQLTALQTGGAPLPEYANIAYRRQTAYYDFVYDENGKKVMAAGQPHGTASIPFVYNPKIDNNKYIPYFITSFMDYNGLTPGDYNKLYPGVPFSGFNVADATVLEADIPAENGIIHVVDKVLTPLPNVEQYLASKPEYSEFKALLDKLAFYTESPELTRRYNVLTGSSEPVFLKTYPGMAFAPNNENFLSPGITGQYQSFSVAIPTNQQLKAYTDDLLEYYKTFEAAPPSVLENFINSHLWVGTVWPESIVDQPNFQFQAATFNASNVIENKVLSNANFYGINAVQQADIFRSLYRHAYLNPDYLLMTRAIDGTDARTSLMSVNLKQTVILANDAAFKASGYDWYPDQPAWGYTAPNTTTPNLQAIATTRVNRMVQMHVLLTPNGEFDNVATGEGIAETIHGEYVKYKDGKIFAAGNVADGSFVTVTAKKNSVNGTAYQAAGALKIAEDDFTLGRSIELLGTHSDPNIKNKFSHFWDYLRNTPTSVWDNSIKKIAGVDDGVFHTALIPTNAAIEDAVRAGILPGTPATGVPRFTQASQTEAEKASVVDFIMYSIVAKTTFAVDGKKAGTYPTLLKKGNGESRLVTVSYPSADPTLMNATDDAAASPVTATANYTFSNNLANRALIHSINKVLKFK</sequence>
<proteinExistence type="predicted"/>
<keyword evidence="3" id="KW-1185">Reference proteome</keyword>
<dbReference type="PANTHER" id="PTHR10900:SF77">
    <property type="entry name" value="FI19380P1"/>
    <property type="match status" value="1"/>
</dbReference>
<reference evidence="3" key="1">
    <citation type="journal article" date="2019" name="Int. J. Syst. Evol. Microbiol.">
        <title>The Global Catalogue of Microorganisms (GCM) 10K type strain sequencing project: providing services to taxonomists for standard genome sequencing and annotation.</title>
        <authorList>
            <consortium name="The Broad Institute Genomics Platform"/>
            <consortium name="The Broad Institute Genome Sequencing Center for Infectious Disease"/>
            <person name="Wu L."/>
            <person name="Ma J."/>
        </authorList>
    </citation>
    <scope>NUCLEOTIDE SEQUENCE [LARGE SCALE GENOMIC DNA]</scope>
    <source>
        <strain evidence="3">KCTC 42217</strain>
    </source>
</reference>
<dbReference type="EMBL" id="JBHUHZ010000001">
    <property type="protein sequence ID" value="MFD2162108.1"/>
    <property type="molecule type" value="Genomic_DNA"/>
</dbReference>
<organism evidence="2 3">
    <name type="scientific">Paradesertivirga mongoliensis</name>
    <dbReference type="NCBI Taxonomy" id="2100740"/>
    <lineage>
        <taxon>Bacteria</taxon>
        <taxon>Pseudomonadati</taxon>
        <taxon>Bacteroidota</taxon>
        <taxon>Sphingobacteriia</taxon>
        <taxon>Sphingobacteriales</taxon>
        <taxon>Sphingobacteriaceae</taxon>
        <taxon>Paradesertivirga</taxon>
    </lineage>
</organism>
<evidence type="ECO:0000313" key="2">
    <source>
        <dbReference type="EMBL" id="MFD2162108.1"/>
    </source>
</evidence>
<dbReference type="Pfam" id="PF02469">
    <property type="entry name" value="Fasciclin"/>
    <property type="match status" value="2"/>
</dbReference>
<feature type="domain" description="FAS1" evidence="1">
    <location>
        <begin position="37"/>
        <end position="238"/>
    </location>
</feature>
<dbReference type="PROSITE" id="PS50213">
    <property type="entry name" value="FAS1"/>
    <property type="match status" value="1"/>
</dbReference>
<dbReference type="InterPro" id="IPR050904">
    <property type="entry name" value="Adhesion/Biosynth-related"/>
</dbReference>
<protein>
    <submittedName>
        <fullName evidence="2">Fasciclin domain-containing protein</fullName>
    </submittedName>
</protein>
<dbReference type="RefSeq" id="WP_255897830.1">
    <property type="nucleotide sequence ID" value="NZ_JAFMZO010000001.1"/>
</dbReference>
<dbReference type="PROSITE" id="PS51257">
    <property type="entry name" value="PROKAR_LIPOPROTEIN"/>
    <property type="match status" value="1"/>
</dbReference>
<dbReference type="PANTHER" id="PTHR10900">
    <property type="entry name" value="PERIOSTIN-RELATED"/>
    <property type="match status" value="1"/>
</dbReference>